<dbReference type="InParanoid" id="A0A0D0E1Q7"/>
<protein>
    <submittedName>
        <fullName evidence="1">Uncharacterized protein</fullName>
    </submittedName>
</protein>
<gene>
    <name evidence="1" type="ORF">PAXRUDRAFT_12109</name>
</gene>
<dbReference type="OrthoDB" id="3237158at2759"/>
<accession>A0A0D0E1Q7</accession>
<sequence>MSFITKIAPLETATAIWKFNPTLPINHVLNNSFDVVSVIQTLTIKIQRSCQHIEYLQALQANCSIQLALAIPLQSNIRWGMAQGMFSLSYKLRQAINLFLASADELYGPITTLRWNG</sequence>
<name>A0A0D0E1Q7_9AGAM</name>
<proteinExistence type="predicted"/>
<dbReference type="Proteomes" id="UP000054538">
    <property type="component" value="Unassembled WGS sequence"/>
</dbReference>
<evidence type="ECO:0000313" key="1">
    <source>
        <dbReference type="EMBL" id="KIK94314.1"/>
    </source>
</evidence>
<dbReference type="HOGENOM" id="CLU_2085541_0_0_1"/>
<reference evidence="1 2" key="1">
    <citation type="submission" date="2014-04" db="EMBL/GenBank/DDBJ databases">
        <authorList>
            <consortium name="DOE Joint Genome Institute"/>
            <person name="Kuo A."/>
            <person name="Kohler A."/>
            <person name="Jargeat P."/>
            <person name="Nagy L.G."/>
            <person name="Floudas D."/>
            <person name="Copeland A."/>
            <person name="Barry K.W."/>
            <person name="Cichocki N."/>
            <person name="Veneault-Fourrey C."/>
            <person name="LaButti K."/>
            <person name="Lindquist E.A."/>
            <person name="Lipzen A."/>
            <person name="Lundell T."/>
            <person name="Morin E."/>
            <person name="Murat C."/>
            <person name="Sun H."/>
            <person name="Tunlid A."/>
            <person name="Henrissat B."/>
            <person name="Grigoriev I.V."/>
            <person name="Hibbett D.S."/>
            <person name="Martin F."/>
            <person name="Nordberg H.P."/>
            <person name="Cantor M.N."/>
            <person name="Hua S.X."/>
        </authorList>
    </citation>
    <scope>NUCLEOTIDE SEQUENCE [LARGE SCALE GENOMIC DNA]</scope>
    <source>
        <strain evidence="1 2">Ve08.2h10</strain>
    </source>
</reference>
<dbReference type="EMBL" id="KN825116">
    <property type="protein sequence ID" value="KIK94314.1"/>
    <property type="molecule type" value="Genomic_DNA"/>
</dbReference>
<reference evidence="2" key="2">
    <citation type="submission" date="2015-01" db="EMBL/GenBank/DDBJ databases">
        <title>Evolutionary Origins and Diversification of the Mycorrhizal Mutualists.</title>
        <authorList>
            <consortium name="DOE Joint Genome Institute"/>
            <consortium name="Mycorrhizal Genomics Consortium"/>
            <person name="Kohler A."/>
            <person name="Kuo A."/>
            <person name="Nagy L.G."/>
            <person name="Floudas D."/>
            <person name="Copeland A."/>
            <person name="Barry K.W."/>
            <person name="Cichocki N."/>
            <person name="Veneault-Fourrey C."/>
            <person name="LaButti K."/>
            <person name="Lindquist E.A."/>
            <person name="Lipzen A."/>
            <person name="Lundell T."/>
            <person name="Morin E."/>
            <person name="Murat C."/>
            <person name="Riley R."/>
            <person name="Ohm R."/>
            <person name="Sun H."/>
            <person name="Tunlid A."/>
            <person name="Henrissat B."/>
            <person name="Grigoriev I.V."/>
            <person name="Hibbett D.S."/>
            <person name="Martin F."/>
        </authorList>
    </citation>
    <scope>NUCLEOTIDE SEQUENCE [LARGE SCALE GENOMIC DNA]</scope>
    <source>
        <strain evidence="2">Ve08.2h10</strain>
    </source>
</reference>
<dbReference type="AlphaFoldDB" id="A0A0D0E1Q7"/>
<evidence type="ECO:0000313" key="2">
    <source>
        <dbReference type="Proteomes" id="UP000054538"/>
    </source>
</evidence>
<keyword evidence="2" id="KW-1185">Reference proteome</keyword>
<organism evidence="1 2">
    <name type="scientific">Paxillus rubicundulus Ve08.2h10</name>
    <dbReference type="NCBI Taxonomy" id="930991"/>
    <lineage>
        <taxon>Eukaryota</taxon>
        <taxon>Fungi</taxon>
        <taxon>Dikarya</taxon>
        <taxon>Basidiomycota</taxon>
        <taxon>Agaricomycotina</taxon>
        <taxon>Agaricomycetes</taxon>
        <taxon>Agaricomycetidae</taxon>
        <taxon>Boletales</taxon>
        <taxon>Paxilineae</taxon>
        <taxon>Paxillaceae</taxon>
        <taxon>Paxillus</taxon>
    </lineage>
</organism>